<dbReference type="InterPro" id="IPR042099">
    <property type="entry name" value="ANL_N_sf"/>
</dbReference>
<evidence type="ECO:0000256" key="4">
    <source>
        <dbReference type="ARBA" id="ARBA00022737"/>
    </source>
</evidence>
<dbReference type="InterPro" id="IPR010060">
    <property type="entry name" value="NRPS_synth"/>
</dbReference>
<keyword evidence="3" id="KW-0597">Phosphoprotein</keyword>
<dbReference type="Gene3D" id="2.30.38.10">
    <property type="entry name" value="Luciferase, Domain 3"/>
    <property type="match status" value="1"/>
</dbReference>
<protein>
    <submittedName>
        <fullName evidence="7">Amino acid adenylation domain-containing protein/non-ribosomal peptide synthase protein (TIGR01720 family)</fullName>
    </submittedName>
</protein>
<feature type="domain" description="Carrier" evidence="6">
    <location>
        <begin position="3311"/>
        <end position="3385"/>
    </location>
</feature>
<dbReference type="NCBIfam" id="TIGR01720">
    <property type="entry name" value="NRPS-para261"/>
    <property type="match status" value="2"/>
</dbReference>
<accession>A0A841AWY0</accession>
<keyword evidence="4" id="KW-0677">Repeat</keyword>
<evidence type="ECO:0000256" key="3">
    <source>
        <dbReference type="ARBA" id="ARBA00022553"/>
    </source>
</evidence>
<dbReference type="FunFam" id="2.30.38.10:FF:000001">
    <property type="entry name" value="Non-ribosomal peptide synthetase PvdI"/>
    <property type="match status" value="2"/>
</dbReference>
<dbReference type="InterPro" id="IPR006162">
    <property type="entry name" value="Ppantetheine_attach_site"/>
</dbReference>
<dbReference type="InterPro" id="IPR000873">
    <property type="entry name" value="AMP-dep_synth/lig_dom"/>
</dbReference>
<dbReference type="SUPFAM" id="SSF47336">
    <property type="entry name" value="ACP-like"/>
    <property type="match status" value="4"/>
</dbReference>
<dbReference type="FunFam" id="3.40.50.980:FF:000002">
    <property type="entry name" value="Enterobactin synthetase component F"/>
    <property type="match status" value="1"/>
</dbReference>
<feature type="domain" description="Carrier" evidence="6">
    <location>
        <begin position="1917"/>
        <end position="1991"/>
    </location>
</feature>
<dbReference type="InterPro" id="IPR009081">
    <property type="entry name" value="PP-bd_ACP"/>
</dbReference>
<dbReference type="InterPro" id="IPR045851">
    <property type="entry name" value="AMP-bd_C_sf"/>
</dbReference>
<evidence type="ECO:0000256" key="2">
    <source>
        <dbReference type="ARBA" id="ARBA00022450"/>
    </source>
</evidence>
<dbReference type="InterPro" id="IPR020806">
    <property type="entry name" value="PKS_PP-bd"/>
</dbReference>
<dbReference type="NCBIfam" id="NF003417">
    <property type="entry name" value="PRK04813.1"/>
    <property type="match status" value="5"/>
</dbReference>
<dbReference type="Gene3D" id="1.10.1200.10">
    <property type="entry name" value="ACP-like"/>
    <property type="match status" value="4"/>
</dbReference>
<dbReference type="InterPro" id="IPR036736">
    <property type="entry name" value="ACP-like_sf"/>
</dbReference>
<dbReference type="CDD" id="cd17646">
    <property type="entry name" value="A_NRPS_AB3403-like"/>
    <property type="match status" value="1"/>
</dbReference>
<dbReference type="RefSeq" id="WP_184892482.1">
    <property type="nucleotide sequence ID" value="NZ_JBHTHS010000007.1"/>
</dbReference>
<evidence type="ECO:0000313" key="7">
    <source>
        <dbReference type="EMBL" id="MBB5851030.1"/>
    </source>
</evidence>
<dbReference type="Pfam" id="PF00501">
    <property type="entry name" value="AMP-binding"/>
    <property type="match status" value="5"/>
</dbReference>
<dbReference type="GO" id="GO:0043041">
    <property type="term" value="P:amino acid activation for nonribosomal peptide biosynthetic process"/>
    <property type="evidence" value="ECO:0007669"/>
    <property type="project" value="TreeGrafter"/>
</dbReference>
<feature type="domain" description="Carrier" evidence="6">
    <location>
        <begin position="4711"/>
        <end position="4785"/>
    </location>
</feature>
<dbReference type="PANTHER" id="PTHR45527:SF1">
    <property type="entry name" value="FATTY ACID SYNTHASE"/>
    <property type="match status" value="1"/>
</dbReference>
<dbReference type="EMBL" id="JACHMX010000001">
    <property type="protein sequence ID" value="MBB5851030.1"/>
    <property type="molecule type" value="Genomic_DNA"/>
</dbReference>
<dbReference type="PROSITE" id="PS00455">
    <property type="entry name" value="AMP_BINDING"/>
    <property type="match status" value="4"/>
</dbReference>
<dbReference type="FunFam" id="3.40.50.12780:FF:000012">
    <property type="entry name" value="Non-ribosomal peptide synthetase"/>
    <property type="match status" value="2"/>
</dbReference>
<dbReference type="Pfam" id="PF00550">
    <property type="entry name" value="PP-binding"/>
    <property type="match status" value="4"/>
</dbReference>
<evidence type="ECO:0000256" key="1">
    <source>
        <dbReference type="ARBA" id="ARBA00001957"/>
    </source>
</evidence>
<dbReference type="SMART" id="SM00823">
    <property type="entry name" value="PKS_PP"/>
    <property type="match status" value="4"/>
</dbReference>
<evidence type="ECO:0000259" key="6">
    <source>
        <dbReference type="PROSITE" id="PS50075"/>
    </source>
</evidence>
<dbReference type="Gene3D" id="3.30.559.30">
    <property type="entry name" value="Nonribosomal peptide synthetase, condensation domain"/>
    <property type="match status" value="7"/>
</dbReference>
<dbReference type="GO" id="GO:0044550">
    <property type="term" value="P:secondary metabolite biosynthetic process"/>
    <property type="evidence" value="ECO:0007669"/>
    <property type="project" value="TreeGrafter"/>
</dbReference>
<dbReference type="SUPFAM" id="SSF52777">
    <property type="entry name" value="CoA-dependent acyltransferases"/>
    <property type="match status" value="14"/>
</dbReference>
<dbReference type="Pfam" id="PF13193">
    <property type="entry name" value="AMP-binding_C"/>
    <property type="match status" value="3"/>
</dbReference>
<organism evidence="7 8">
    <name type="scientific">Amycolatopsis umgeniensis</name>
    <dbReference type="NCBI Taxonomy" id="336628"/>
    <lineage>
        <taxon>Bacteria</taxon>
        <taxon>Bacillati</taxon>
        <taxon>Actinomycetota</taxon>
        <taxon>Actinomycetes</taxon>
        <taxon>Pseudonocardiales</taxon>
        <taxon>Pseudonocardiaceae</taxon>
        <taxon>Amycolatopsis</taxon>
    </lineage>
</organism>
<feature type="domain" description="Carrier" evidence="6">
    <location>
        <begin position="914"/>
        <end position="989"/>
    </location>
</feature>
<dbReference type="Gene3D" id="3.40.50.980">
    <property type="match status" value="2"/>
</dbReference>
<dbReference type="PROSITE" id="PS00012">
    <property type="entry name" value="PHOSPHOPANTETHEINE"/>
    <property type="match status" value="4"/>
</dbReference>
<reference evidence="7 8" key="1">
    <citation type="submission" date="2020-08" db="EMBL/GenBank/DDBJ databases">
        <title>Sequencing the genomes of 1000 actinobacteria strains.</title>
        <authorList>
            <person name="Klenk H.-P."/>
        </authorList>
    </citation>
    <scope>NUCLEOTIDE SEQUENCE [LARGE SCALE GENOMIC DNA]</scope>
    <source>
        <strain evidence="7 8">DSM 45272</strain>
    </source>
</reference>
<dbReference type="Gene3D" id="3.30.300.30">
    <property type="match status" value="4"/>
</dbReference>
<dbReference type="GO" id="GO:0005737">
    <property type="term" value="C:cytoplasm"/>
    <property type="evidence" value="ECO:0007669"/>
    <property type="project" value="TreeGrafter"/>
</dbReference>
<evidence type="ECO:0000313" key="8">
    <source>
        <dbReference type="Proteomes" id="UP000580861"/>
    </source>
</evidence>
<comment type="caution">
    <text evidence="7">The sequence shown here is derived from an EMBL/GenBank/DDBJ whole genome shotgun (WGS) entry which is preliminary data.</text>
</comment>
<dbReference type="GO" id="GO:0003824">
    <property type="term" value="F:catalytic activity"/>
    <property type="evidence" value="ECO:0007669"/>
    <property type="project" value="InterPro"/>
</dbReference>
<evidence type="ECO:0000256" key="5">
    <source>
        <dbReference type="ARBA" id="ARBA00023194"/>
    </source>
</evidence>
<dbReference type="Pfam" id="PF00668">
    <property type="entry name" value="Condensation"/>
    <property type="match status" value="7"/>
</dbReference>
<comment type="cofactor">
    <cofactor evidence="1">
        <name>pantetheine 4'-phosphate</name>
        <dbReference type="ChEBI" id="CHEBI:47942"/>
    </cofactor>
</comment>
<dbReference type="InterPro" id="IPR001242">
    <property type="entry name" value="Condensation_dom"/>
</dbReference>
<dbReference type="NCBIfam" id="TIGR01733">
    <property type="entry name" value="AA-adenyl-dom"/>
    <property type="match status" value="4"/>
</dbReference>
<dbReference type="InterPro" id="IPR010071">
    <property type="entry name" value="AA_adenyl_dom"/>
</dbReference>
<keyword evidence="2" id="KW-0596">Phosphopantetheine</keyword>
<sequence>MSSAHDDVRSPLTAAQQGVWFGQRLDQSSPAYNTGEYLEIRGEIDVSAFQEAVHRTLAEADGLSVLFGHDESGPWRKPGVTPVLRIVDIDTDPVPSMRAELAIARDPASGPLVTQILYRRAQDHFTWFFACHHILLDGYGFGLVQRRVAAIYTALVAGGPVGDSPFKPVSALLADEAAYRESEKFERDRAFWLDRLADLPEVVSPAAPVPASHHFLRESTRLDAAGFAALSVLAKRLGTGWTELVIAATGLYLHRVTGAPEIVLGLPVMGRLGPAARIPATTVNVVPLRIPVTASTTVEELVKTVTAELKLTRPHHRYRGEDLRRDLGRLGSRRLVGPWINIKPFATGLSFGGVPATTHYLAAGPVDDLTFTVQGLPGDGGIELDVDANPAAYSADDVKDHARRFAGVLKALASAEPDLPASRFDVTGADERSRVLALGRSETTAHDQADVLSAVPDGDGIALQDARSRLSYNDVHGRSGRLAARLVAEGVRPGDLVAVALPRGVDLVVTLLAVLKAGAAYLPVDPDFPAERVEFMLADAAPALVVDPAWLSGGLPVDPVPLPEPPLDAPAYVLYTSGSTGRPKGVVVTRRNLANLLASLRERFAFRATDRFLAVTTVSFDIAALELFLPLLDGATIVLAGREDTRDPARLSALLGRERITAMQATPSLWQALAESAPLALRGVRALVGGEALPPSLARTLSATTAGVTNVYGPTETTIWSTAHEIDLAGADRPLIGRPLHNTHAYVLDAALRPVPPGATGELYLAGSGVALGYLGRPGLTASRFVANPFGGGRMYRTGDLARWTETGDLDCLGRTDHQVKVRGFRVELGEVEAVLGQAPGVGPCAVVAAGAGLAGYYVPSGDTGDLRAELARRLPDYMVPGLLVPVDVLPLTPNGKVDRLALANRTHTGSGEAVTDPRLARLCGAFADVLGVPGFGPGDDFFRFGGHSLLAMRLSARLGAEFGVDVPIAAVFDAPTPAALIHGLDDLAPARPDVPVAARPERLPLSAGQRRMWLLQALAGPDSAAYNLPLSLRLRGPLDRRALVAALDDVIARHEPLRTVYHDDGTEPWQQILPPSPAVCEALEATVDELPSVIAGHSRRPFALDAEPPVRAALIVLGAEDHALVLTTHHIATDEWSLRPLIADLETAYTARAAGHAPQWTPLVVQYADYTLWQRDLPVSADLDFWAAELDGLPEDLPVPSGRTRPGNPSGLGLVLDLDLADGLHGRIRELAAETGTSVFMVLHAALATVLSRCGAGTDIPIGVPVAGRPAETLDPLVGFFVNTVVLRTDLSGQPTFRELLARVRRTGLAALAHDGVPFDQVVDRVAPPRAPGRHPLFQVLFAYRNTPDGDGGFAGLDAGMDLIPTGTAKFDLTLNVTETGDGLDGFLEFAQDLFDADEAALFTGRFVQVLGDLVASADEPVADVPVLLPAELARPDTAHDVPAVTLTALLERAFTDHADREALVFQGNRLTYRELDERSARLAAGLRDRGAGPESIVAVILPRSADLVVALVGVLRAGAAYLPVDPELPDERVRELLADAAPDAVVTAGDLPDGDGFTSAVIGEGNAAYLIYTSGSTGRPKGVLVEHRAIVNRLLWMADRYGFDAGDRVLQKTPATFDVSVWEFFLPLITGATLVVAEPGDHRDPDRLAALIEVERVTTVHFVPSMLAAFVAAGVPHDLGSVRRVVCSGEELPADLVTKARAVFRAPLHNLYGPTEAAVDVTEWDTADGETPVPIGVPVWNTDLLVLDARLNAVPAGVPGELYLAGVQLARGYRDRPALTAERFVACPSGGRMYRTGDLVRRRPDGALVYLGRTDHQVKIRGQRIEPGEIEARLVARPGVDGAVVVVRDGRLVAYCVPATVDPAPVLAGLAAELPAAMVPSALVPLAAFPVNRNGKLDRAALPEPPGETAVATIAPRDAREAAVADAFAEVLRRSEIGADTGFFTAGGDSISAIHLVAALRRAGLLVTPRDVVEAGTVAELATRVREIDDRAVPATAAERLGPVAPTPMLRWLLERGGPIDRYSQATLLRVPAGAKTGDLARLLTRLVARHDFLRARLTGDTLEIRSPHEARVPLRAVLAEADPRAELEREISALDPHAGVVLRGVHFLSGRLLLVAHHLVVDAVSWPVIGAELAAGWAGEPARPGEFVARDWAASLTADETQTSFWAGMAAGTSVDLATGTVGDLRHVVTELPDGLSRAVITDIPRAFHTGTREVLLAALGLAAREVWGERELRADLEGHGRDGLRAADSAVGWFTSLYPIRVALDGTPEQILKRVKETLAAVPNGGTGYGPLRDRVPGAPRPFLVNHLGRVLRDERDFTPVDGLGFLAGGADPELAASHPVEVSTVVEDGVLKARWSSGEPVDALLEAWHRAITALTEGGGHTPSDFPLVALTQSEVDELGDVEDVLPITPLQAGLLAQDAETDVYTVLLSFDLAGELATARLRACAEQLMRRNSALRVEFRLRADGDPVQVVLPEPALAWEEGVLTEEAVERFRRARFDLSQAPLIRFALLRGGPGHHRLLICHHHILLDGWSSLALARELLATYGGAEAPVRRPHRDQLHWLSTVDKEADRAAWAAALAGLDEPTLLAPGSGEPWWPEHLHRELDAEVTASVAERARVLGCTVNTLVQVAWAILLGRLTGRADVVFGTTVSGRPAELAGSTEMAGLFINTLPVRISPRPGETVDALLSRVRREQAELLDHHQIGLAEIQREAGIGELFDTLLVVENYPAATSWDAGRDLRVTGGPPVDATHYPVTLIVAPEERLYVGLKFQPGFGEQAAAVLLDRFVRVLLDVVADGTAPVGGLGIADAAERDLVVRAFNDTGEFHSGRTLADEFRAQARRTPDAIAVTDEHTSLTYAELDSAARGLALALADRGVGAESVVALALPRSVKLIVAMLAVHKAGGAYLPIDLGHPPERVTGVLTEACPALVLTMDTFYDGFEHLSLDGFEPSGDAEVAVRPGNAAYVIYTSGSTGRPKGVVVEHESVVGLVEWGRATFGAEGLSRVLAATPVTFDVSVFEIFAPLLSGGRIDVVPDVLSLADATDGDRLSLVCGVPSAIAGVFEQNLSGLEVGTFALAGEALSADLVRSIRTALPDARLVNIYGPTEATVYATSWPVAEGERVLIGAPLAGCRCYVLDRDLNPVPPGVTGELYLAGGLARGYLGRPGLTAERFVANPFHRGRMYRTGDLARWTEDGQIDYLGRADHQVKVRGFRIELGEIEHVLGAVPGITGAAVAARPGGLTGYVTASSTVDVELLLAHCRDHLPSYMVPATILPLAEFPLTPSGKLDRAALPEPGARAEVTASTSGNATAALFADIFAEVLDLPSVGERDHFFGLGGDSILSLRVVGRARAAGLAVRARDVVELGTPLALAERVGTLVESGQTEPEPAEIARTPIMAWAAERGGDLDRFAQWLLLTTPADLDAASLQRKLDDLFTRHPELGSRLTEDGRLVPGATGAPAVRVVEDLTGERERALSELDSAAGVLLRAVWCPSRRRLLLVVNHLVVDGVSWRILMEDLAGAPAATGGSFARWAREATRIDVDPAAWRSFLDRPFPSLGRRPVDPSTDLVATAAKFEVELPWAGLPDVAVHAHGTVQDVLLAALVTAARQPLLVAVEGHGRADLGPDISRTVGWFTSRYPVPLDQGADPVATLKGVKSALRGLPGGDLAGLQYGKLRYLDRVPGLPEPEVGFNYLGRFTGGDGDWTPAEPMGGHADPGTAVAAALEINAAVDGDAVRASWAFVPDVLGEAEVRALADRWQEAVAALVEAVREPFHTPSDFPLAELTQSDVDGLPAVEDVLPLTPLQTGLLFLTDFEATGPDPYLMQLRLDFDGEVDGPRLRRAAAALLARHPALRAGFRHTEAGVPIQFVPAALEPRWAEHESGDVGALAEADLEDRFDPGEPPLLRLTLIRRPGGGAVLLLTAHHLLYDGWSGPLLVGDLLDAYTRDAAPTRVSRPFRDHLAWLSTRDTTATEKAWRSALDGFDEPALLAPAAVGDRISRHHESALPEELTSELVAVLRAAGLTMTSLVQAAWGLLLGRLTDREDVVFGTVVSGRPAEVDGADGSIGLFANTIPVRVRTEYGEPLLDLLGRVQAEQAALLGHQYAGLGEIQRFADTGELFDTLLVVQNYPLDGESVRAASGELDLRSVTASDDTHYPLALVVEPGDRLRVTWKYAENAFEPGEIERLAERFARICRALAADPGVAVGDVDVLSGAERHELLVTANDTGHDVADLTIAGLFARIAAAGPDHEAVVDGDTSLTYAELDRRSTELARSLAGQGVGPESVVGVRLPRSADLIVALLAIQKAGGVYLPLDPNYPAERIDAMITDSEPVLVLDGTGLPSSTHTLAGPVSTASGAYIIYTSGSTGRPKGTMVSHAGVASLAHTMIEAFGVGPGSRVLQFASVSFDTSVWELCMGVLTGATLVIVPDDERAGDPLAAFLSEKDITHATLPPAALASIRPEQVPAGLVVIAAGEACPPALAADWAAHRRLFNSYGPTETTVDITLWECVPEQGQGAVPIGGPVHNTAVYLLDRRLRPVPPGTVGEIYAAGTGLARGYLGESGLTASRFVANPFGPGRLYRTGDLARRRADGALVYAGRADHQVKVRGFRIELAEVEAVLSGCPGVARVAVLALPDARGANRLVAYVVGDADFDEVRTAALTKLPDHMVPAVFVPLPELPLTSQGKLDRRALPAPPEPAATGDLTGATDAERLLAGIVAGVLGLPSVGLDDDYFTLGGDSILSIQVSGRARAAGLEIRPRDIFDRKTVANLAALAATRAPAEAVATEQIAATGPTPITPVMHWLRELDGPIARFSQAQTLSTPPGLTLEQLTERIQSVLDRHDMLRAKLTGDWTLDVLPPGAVQAADVLSLGEPDVDAAAETLDPEAGRQVRFVWQDKGDAPGRLLVLIHHLAVDGVSWRVLPATLAGERTAPGTSFRAWAHRLAEAAAEGEFAAELPHWLATLTDAPVQPGLGSTEPERDRVGAAKRIRRVLTTDKTEPLLTTVPAAYGAGIQDVLLTALALAAAKRGPRDLLVQLEGHGRTELLDGADLSGTVGWFTSAYPVRLKLDGVDVPDALRGGGAAGKALKAVKEQLHAVPGEQGLGFGVLRYLDPAARDGLAAVEPPRIGFNYLGRFAVPEAERPWETAPGGTGVNGATEPTLPMAHALEITVVVTDHGGRPELTADWTYAPGAVAETDVLALADAWCDALAALTDHTAGPGTGGHTSSDFGLVSLSQQQIDLLEAKWGKA</sequence>
<dbReference type="CDD" id="cd05930">
    <property type="entry name" value="A_NRPS"/>
    <property type="match status" value="3"/>
</dbReference>
<keyword evidence="8" id="KW-1185">Reference proteome</keyword>
<keyword evidence="5" id="KW-0045">Antibiotic biosynthesis</keyword>
<dbReference type="GO" id="GO:0008610">
    <property type="term" value="P:lipid biosynthetic process"/>
    <property type="evidence" value="ECO:0007669"/>
    <property type="project" value="UniProtKB-ARBA"/>
</dbReference>
<dbReference type="Gene3D" id="3.40.50.12780">
    <property type="entry name" value="N-terminal domain of ligase-like"/>
    <property type="match status" value="3"/>
</dbReference>
<dbReference type="SUPFAM" id="SSF56801">
    <property type="entry name" value="Acetyl-CoA synthetase-like"/>
    <property type="match status" value="4"/>
</dbReference>
<dbReference type="CDD" id="cd19540">
    <property type="entry name" value="LCL_NRPS-like"/>
    <property type="match status" value="1"/>
</dbReference>
<dbReference type="GO" id="GO:0017000">
    <property type="term" value="P:antibiotic biosynthetic process"/>
    <property type="evidence" value="ECO:0007669"/>
    <property type="project" value="UniProtKB-KW"/>
</dbReference>
<dbReference type="InterPro" id="IPR020845">
    <property type="entry name" value="AMP-binding_CS"/>
</dbReference>
<gene>
    <name evidence="7" type="ORF">HDA45_001117</name>
</gene>
<name>A0A841AWY0_9PSEU</name>
<dbReference type="Proteomes" id="UP000580861">
    <property type="component" value="Unassembled WGS sequence"/>
</dbReference>
<dbReference type="GO" id="GO:0031177">
    <property type="term" value="F:phosphopantetheine binding"/>
    <property type="evidence" value="ECO:0007669"/>
    <property type="project" value="InterPro"/>
</dbReference>
<dbReference type="PROSITE" id="PS50075">
    <property type="entry name" value="CARRIER"/>
    <property type="match status" value="4"/>
</dbReference>
<dbReference type="Gene3D" id="3.30.559.10">
    <property type="entry name" value="Chloramphenicol acetyltransferase-like domain"/>
    <property type="match status" value="7"/>
</dbReference>
<dbReference type="InterPro" id="IPR023213">
    <property type="entry name" value="CAT-like_dom_sf"/>
</dbReference>
<proteinExistence type="predicted"/>
<dbReference type="InterPro" id="IPR025110">
    <property type="entry name" value="AMP-bd_C"/>
</dbReference>
<dbReference type="PANTHER" id="PTHR45527">
    <property type="entry name" value="NONRIBOSOMAL PEPTIDE SYNTHETASE"/>
    <property type="match status" value="1"/>
</dbReference>